<comment type="caution">
    <text evidence="3">The sequence shown here is derived from an EMBL/GenBank/DDBJ whole genome shotgun (WGS) entry which is preliminary data.</text>
</comment>
<dbReference type="Gene3D" id="3.40.50.300">
    <property type="entry name" value="P-loop containing nucleotide triphosphate hydrolases"/>
    <property type="match status" value="1"/>
</dbReference>
<proteinExistence type="predicted"/>
<dbReference type="AlphaFoldDB" id="A0A815FHW9"/>
<dbReference type="GO" id="GO:0030970">
    <property type="term" value="P:retrograde protein transport, ER to cytosol"/>
    <property type="evidence" value="ECO:0007669"/>
    <property type="project" value="TreeGrafter"/>
</dbReference>
<dbReference type="GO" id="GO:0097352">
    <property type="term" value="P:autophagosome maturation"/>
    <property type="evidence" value="ECO:0007669"/>
    <property type="project" value="TreeGrafter"/>
</dbReference>
<dbReference type="GO" id="GO:0051228">
    <property type="term" value="P:mitotic spindle disassembly"/>
    <property type="evidence" value="ECO:0007669"/>
    <property type="project" value="TreeGrafter"/>
</dbReference>
<protein>
    <submittedName>
        <fullName evidence="3">Uncharacterized protein</fullName>
    </submittedName>
</protein>
<keyword evidence="1" id="KW-0547">Nucleotide-binding</keyword>
<organism evidence="3 6">
    <name type="scientific">Rotaria sordida</name>
    <dbReference type="NCBI Taxonomy" id="392033"/>
    <lineage>
        <taxon>Eukaryota</taxon>
        <taxon>Metazoa</taxon>
        <taxon>Spiralia</taxon>
        <taxon>Gnathifera</taxon>
        <taxon>Rotifera</taxon>
        <taxon>Eurotatoria</taxon>
        <taxon>Bdelloidea</taxon>
        <taxon>Philodinida</taxon>
        <taxon>Philodinidae</taxon>
        <taxon>Rotaria</taxon>
    </lineage>
</organism>
<evidence type="ECO:0000313" key="3">
    <source>
        <dbReference type="EMBL" id="CAF1325567.1"/>
    </source>
</evidence>
<dbReference type="GO" id="GO:0031593">
    <property type="term" value="F:polyubiquitin modification-dependent protein binding"/>
    <property type="evidence" value="ECO:0007669"/>
    <property type="project" value="TreeGrafter"/>
</dbReference>
<dbReference type="SUPFAM" id="SSF52540">
    <property type="entry name" value="P-loop containing nucleoside triphosphate hydrolases"/>
    <property type="match status" value="1"/>
</dbReference>
<evidence type="ECO:0000313" key="4">
    <source>
        <dbReference type="EMBL" id="CAF1531464.1"/>
    </source>
</evidence>
<dbReference type="InterPro" id="IPR027417">
    <property type="entry name" value="P-loop_NTPase"/>
</dbReference>
<dbReference type="EMBL" id="CAJOAX010021591">
    <property type="protein sequence ID" value="CAF4202143.1"/>
    <property type="molecule type" value="Genomic_DNA"/>
</dbReference>
<dbReference type="Gene3D" id="6.10.20.150">
    <property type="match status" value="1"/>
</dbReference>
<dbReference type="Proteomes" id="UP000663882">
    <property type="component" value="Unassembled WGS sequence"/>
</dbReference>
<dbReference type="GO" id="GO:0016887">
    <property type="term" value="F:ATP hydrolysis activity"/>
    <property type="evidence" value="ECO:0007669"/>
    <property type="project" value="TreeGrafter"/>
</dbReference>
<reference evidence="3" key="1">
    <citation type="submission" date="2021-02" db="EMBL/GenBank/DDBJ databases">
        <authorList>
            <person name="Nowell W R."/>
        </authorList>
    </citation>
    <scope>NUCLEOTIDE SEQUENCE</scope>
</reference>
<gene>
    <name evidence="5" type="ORF">OTI717_LOCUS38619</name>
    <name evidence="3" type="ORF">RFH988_LOCUS30980</name>
    <name evidence="4" type="ORF">SEV965_LOCUS37551</name>
</gene>
<dbReference type="EMBL" id="CAJNOU010007876">
    <property type="protein sequence ID" value="CAF1531464.1"/>
    <property type="molecule type" value="Genomic_DNA"/>
</dbReference>
<dbReference type="PANTHER" id="PTHR23077">
    <property type="entry name" value="AAA-FAMILY ATPASE"/>
    <property type="match status" value="1"/>
</dbReference>
<evidence type="ECO:0000256" key="2">
    <source>
        <dbReference type="ARBA" id="ARBA00022840"/>
    </source>
</evidence>
<evidence type="ECO:0000313" key="5">
    <source>
        <dbReference type="EMBL" id="CAF4202143.1"/>
    </source>
</evidence>
<evidence type="ECO:0000256" key="1">
    <source>
        <dbReference type="ARBA" id="ARBA00022741"/>
    </source>
</evidence>
<dbReference type="Proteomes" id="UP000663889">
    <property type="component" value="Unassembled WGS sequence"/>
</dbReference>
<dbReference type="PANTHER" id="PTHR23077:SF171">
    <property type="entry name" value="NUCLEAR VALOSIN-CONTAINING PROTEIN-LIKE"/>
    <property type="match status" value="1"/>
</dbReference>
<dbReference type="GO" id="GO:0005634">
    <property type="term" value="C:nucleus"/>
    <property type="evidence" value="ECO:0007669"/>
    <property type="project" value="TreeGrafter"/>
</dbReference>
<dbReference type="InterPro" id="IPR050168">
    <property type="entry name" value="AAA_ATPase_domain"/>
</dbReference>
<dbReference type="Proteomes" id="UP000663823">
    <property type="component" value="Unassembled WGS sequence"/>
</dbReference>
<name>A0A815FHW9_9BILA</name>
<dbReference type="OrthoDB" id="27435at2759"/>
<dbReference type="GO" id="GO:0005829">
    <property type="term" value="C:cytosol"/>
    <property type="evidence" value="ECO:0007669"/>
    <property type="project" value="TreeGrafter"/>
</dbReference>
<dbReference type="GO" id="GO:0034098">
    <property type="term" value="C:VCP-NPL4-UFD1 AAA ATPase complex"/>
    <property type="evidence" value="ECO:0007669"/>
    <property type="project" value="TreeGrafter"/>
</dbReference>
<accession>A0A815FHW9</accession>
<keyword evidence="2" id="KW-0067">ATP-binding</keyword>
<sequence length="139" mass="15972">MRAKNNVFIIGATTRRFIIDSAILQPGRLDRLIYIQLPDDKSRMAILKALLTELPVAENSLLSLLANKTKDFSGTVLTKICQRAYKLATRESIKEKKKRIGQTTMDFDEPATVLEIRPNHFEEAINYIQRLENERDIPK</sequence>
<dbReference type="EMBL" id="CAJNOO010003227">
    <property type="protein sequence ID" value="CAF1325567.1"/>
    <property type="molecule type" value="Genomic_DNA"/>
</dbReference>
<dbReference type="GO" id="GO:0005524">
    <property type="term" value="F:ATP binding"/>
    <property type="evidence" value="ECO:0007669"/>
    <property type="project" value="UniProtKB-KW"/>
</dbReference>
<evidence type="ECO:0000313" key="6">
    <source>
        <dbReference type="Proteomes" id="UP000663882"/>
    </source>
</evidence>